<dbReference type="Pfam" id="PF01663">
    <property type="entry name" value="Phosphodiest"/>
    <property type="match status" value="1"/>
</dbReference>
<reference evidence="1 2" key="1">
    <citation type="submission" date="2021-03" db="EMBL/GenBank/DDBJ databases">
        <title>Sequencing the genomes of 1000 actinobacteria strains.</title>
        <authorList>
            <person name="Klenk H.-P."/>
        </authorList>
    </citation>
    <scope>NUCLEOTIDE SEQUENCE [LARGE SCALE GENOMIC DNA]</scope>
    <source>
        <strain evidence="1 2">DSM 18824</strain>
    </source>
</reference>
<protein>
    <recommendedName>
        <fullName evidence="3">Nucleotide pyrophosphatase</fullName>
    </recommendedName>
</protein>
<sequence>MGRREQPGDQLFESTLTSPAYPVAGKSTVYVNYDQNYRQTGPQVAALDVSFDGGAPQRQFTYSTATLGDQVYRENETIAVLVTVPAGAQSVKISWVIENAHNDWYWAIDNMSMNDEARPGAIPPLPKVQTPDDLPNGTSATKVLFVDMDGMRWDKMHEAGTPNLIATGATGQFGPAYIQDNAIAGTNSGPGHSNMFTGVWPDKHNVLDNSFNGYRKSQYPDFITRAEGLKPELSTFSTLDWTPLNTYLIDRPDVKLQQTGANQQITDRQSTDAALEVLGKHNPDLMMVYLHDVDATGHALCSDRTAYLDAIRRVDAKFGELVAAVKKRPTYNDERWLIIAATDHGQTGFGHGGDQHTSRQGWILATGPGIPTNFALHREWRQVDIMPTIYRHLGLPVDPAWGLDGVPIGARSNDPFDTVPATSGVVDEAPKPASVGGWTTALPKSWTRVDKTPPGSGVTEYRGWRLMSGEFWTTSEEGQGRGSVVRGRDVIAVADPDEWNDKGDPAAGGALFDSALSTPWVAVGKASGVQVDLSHYKQVAGGQPQDAEVVAEFDNGVQRVLWTASATTGAKFDISKPVHLLTAVPTGATKVRVTWHLTAGNNGYWAIDAPEVTTR</sequence>
<evidence type="ECO:0000313" key="2">
    <source>
        <dbReference type="Proteomes" id="UP000755585"/>
    </source>
</evidence>
<dbReference type="Gene3D" id="3.40.720.10">
    <property type="entry name" value="Alkaline Phosphatase, subunit A"/>
    <property type="match status" value="1"/>
</dbReference>
<accession>A0ABS4UX06</accession>
<dbReference type="PANTHER" id="PTHR10151:SF120">
    <property type="entry name" value="BIS(5'-ADENOSYL)-TRIPHOSPHATASE"/>
    <property type="match status" value="1"/>
</dbReference>
<dbReference type="SUPFAM" id="SSF53649">
    <property type="entry name" value="Alkaline phosphatase-like"/>
    <property type="match status" value="1"/>
</dbReference>
<evidence type="ECO:0008006" key="3">
    <source>
        <dbReference type="Google" id="ProtNLM"/>
    </source>
</evidence>
<evidence type="ECO:0000313" key="1">
    <source>
        <dbReference type="EMBL" id="MBP2356170.1"/>
    </source>
</evidence>
<gene>
    <name evidence="1" type="ORF">JOF29_007280</name>
</gene>
<name>A0ABS4UX06_9ACTN</name>
<dbReference type="EMBL" id="JAGINT010000002">
    <property type="protein sequence ID" value="MBP2356170.1"/>
    <property type="molecule type" value="Genomic_DNA"/>
</dbReference>
<proteinExistence type="predicted"/>
<dbReference type="InterPro" id="IPR002591">
    <property type="entry name" value="Phosphodiest/P_Trfase"/>
</dbReference>
<keyword evidence="2" id="KW-1185">Reference proteome</keyword>
<dbReference type="Proteomes" id="UP000755585">
    <property type="component" value="Unassembled WGS sequence"/>
</dbReference>
<dbReference type="PANTHER" id="PTHR10151">
    <property type="entry name" value="ECTONUCLEOTIDE PYROPHOSPHATASE/PHOSPHODIESTERASE"/>
    <property type="match status" value="1"/>
</dbReference>
<dbReference type="RefSeq" id="WP_209698728.1">
    <property type="nucleotide sequence ID" value="NZ_BAAAVU010000023.1"/>
</dbReference>
<dbReference type="InterPro" id="IPR017850">
    <property type="entry name" value="Alkaline_phosphatase_core_sf"/>
</dbReference>
<comment type="caution">
    <text evidence="1">The sequence shown here is derived from an EMBL/GenBank/DDBJ whole genome shotgun (WGS) entry which is preliminary data.</text>
</comment>
<organism evidence="1 2">
    <name type="scientific">Kribbella aluminosa</name>
    <dbReference type="NCBI Taxonomy" id="416017"/>
    <lineage>
        <taxon>Bacteria</taxon>
        <taxon>Bacillati</taxon>
        <taxon>Actinomycetota</taxon>
        <taxon>Actinomycetes</taxon>
        <taxon>Propionibacteriales</taxon>
        <taxon>Kribbellaceae</taxon>
        <taxon>Kribbella</taxon>
    </lineage>
</organism>